<dbReference type="KEGG" id="cohn:KCTCHS21_14030"/>
<organism evidence="2 3">
    <name type="scientific">Cohnella abietis</name>
    <dbReference type="NCBI Taxonomy" id="2507935"/>
    <lineage>
        <taxon>Bacteria</taxon>
        <taxon>Bacillati</taxon>
        <taxon>Bacillota</taxon>
        <taxon>Bacilli</taxon>
        <taxon>Bacillales</taxon>
        <taxon>Paenibacillaceae</taxon>
        <taxon>Cohnella</taxon>
    </lineage>
</organism>
<dbReference type="EMBL" id="AP019400">
    <property type="protein sequence ID" value="BBI32004.1"/>
    <property type="molecule type" value="Genomic_DNA"/>
</dbReference>
<dbReference type="OrthoDB" id="3035369at2"/>
<evidence type="ECO:0000259" key="1">
    <source>
        <dbReference type="Pfam" id="PF01656"/>
    </source>
</evidence>
<dbReference type="Proteomes" id="UP000289856">
    <property type="component" value="Chromosome"/>
</dbReference>
<feature type="domain" description="CobQ/CobB/MinD/ParA nucleotide binding" evidence="1">
    <location>
        <begin position="121"/>
        <end position="289"/>
    </location>
</feature>
<name>A0A3T1D1P0_9BACL</name>
<evidence type="ECO:0000313" key="2">
    <source>
        <dbReference type="EMBL" id="BBI32004.1"/>
    </source>
</evidence>
<dbReference type="Pfam" id="PF01656">
    <property type="entry name" value="CbiA"/>
    <property type="match status" value="1"/>
</dbReference>
<gene>
    <name evidence="2" type="ORF">KCTCHS21_14030</name>
</gene>
<dbReference type="SUPFAM" id="SSF52540">
    <property type="entry name" value="P-loop containing nucleoside triphosphate hydrolases"/>
    <property type="match status" value="1"/>
</dbReference>
<accession>A0A3T1D1P0</accession>
<keyword evidence="3" id="KW-1185">Reference proteome</keyword>
<dbReference type="InterPro" id="IPR027417">
    <property type="entry name" value="P-loop_NTPase"/>
</dbReference>
<sequence length="378" mass="41892">MRVVLAAMQREYTAKLADYLREEEPNWDIAAFTHESALRRELQGSGVIDLLIGQIDMLLEVASLSDRVGKIVALVEERDKNRGGKWQEVVQYQPLPAILSGIRGGLSGGNVLPDSSCQVVTLFSASGGVGKTTVALNLIRQAGERGVRTFYLNLEALNATSLLFGKGEPDSLSRLLYSLQAYPEKWGEMLKELCRHQPQLRTDYLDATDHPGERLALTSELMMTFIEGLKATGKYDLIVIDPDSGAGDWHCSLVQMSDRVIWLTADDAQLMLKTEKLLNHWHNKLGENMSKIIFALNKGNGSMVNRWNLPGGKPSATLPYIPQWKTVDQPGRLLGSPAYCGAVEQLLALLRIESSTVNTKRRREEGHGIQRSHIRGAC</sequence>
<proteinExistence type="predicted"/>
<dbReference type="Gene3D" id="3.40.50.300">
    <property type="entry name" value="P-loop containing nucleotide triphosphate hydrolases"/>
    <property type="match status" value="1"/>
</dbReference>
<evidence type="ECO:0000313" key="3">
    <source>
        <dbReference type="Proteomes" id="UP000289856"/>
    </source>
</evidence>
<protein>
    <recommendedName>
        <fullName evidence="1">CobQ/CobB/MinD/ParA nucleotide binding domain-containing protein</fullName>
    </recommendedName>
</protein>
<dbReference type="AlphaFoldDB" id="A0A3T1D1P0"/>
<reference evidence="2 3" key="1">
    <citation type="submission" date="2019-01" db="EMBL/GenBank/DDBJ databases">
        <title>Complete genome sequence of Cohnella hallensis HS21 isolated from Korean fir (Abies koreana) rhizospheric soil.</title>
        <authorList>
            <person name="Jiang L."/>
            <person name="Kang S.W."/>
            <person name="Kim S."/>
            <person name="Jung J."/>
            <person name="Kim C.Y."/>
            <person name="Kim D.H."/>
            <person name="Kim S.W."/>
            <person name="Lee J."/>
        </authorList>
    </citation>
    <scope>NUCLEOTIDE SEQUENCE [LARGE SCALE GENOMIC DNA]</scope>
    <source>
        <strain evidence="2 3">HS21</strain>
    </source>
</reference>
<dbReference type="InterPro" id="IPR002586">
    <property type="entry name" value="CobQ/CobB/MinD/ParA_Nub-bd_dom"/>
</dbReference>
<dbReference type="Gene3D" id="3.40.50.10850">
    <property type="entry name" value="Ntrc-like two-domain protein"/>
    <property type="match status" value="1"/>
</dbReference>
<dbReference type="RefSeq" id="WP_130606221.1">
    <property type="nucleotide sequence ID" value="NZ_AP019400.1"/>
</dbReference>